<dbReference type="Pfam" id="PF16363">
    <property type="entry name" value="GDP_Man_Dehyd"/>
    <property type="match status" value="1"/>
</dbReference>
<dbReference type="GO" id="GO:0009225">
    <property type="term" value="P:nucleotide-sugar metabolic process"/>
    <property type="evidence" value="ECO:0007669"/>
    <property type="project" value="InterPro"/>
</dbReference>
<gene>
    <name evidence="9" type="ORF">A2Z23_01970</name>
</gene>
<comment type="similarity">
    <text evidence="3 7">Belongs to the NAD(P)-dependent epimerase/dehydratase family. dTDP-glucose dehydratase subfamily.</text>
</comment>
<dbReference type="AlphaFoldDB" id="A0A1F5G2W6"/>
<keyword evidence="6 7" id="KW-0456">Lyase</keyword>
<evidence type="ECO:0000256" key="5">
    <source>
        <dbReference type="ARBA" id="ARBA00023027"/>
    </source>
</evidence>
<dbReference type="InterPro" id="IPR005888">
    <property type="entry name" value="dTDP_Gluc_deHydtase"/>
</dbReference>
<dbReference type="Proteomes" id="UP000176628">
    <property type="component" value="Unassembled WGS sequence"/>
</dbReference>
<dbReference type="SUPFAM" id="SSF51735">
    <property type="entry name" value="NAD(P)-binding Rossmann-fold domains"/>
    <property type="match status" value="1"/>
</dbReference>
<dbReference type="EC" id="4.2.1.46" evidence="4 7"/>
<evidence type="ECO:0000256" key="7">
    <source>
        <dbReference type="RuleBase" id="RU004473"/>
    </source>
</evidence>
<keyword evidence="5" id="KW-0520">NAD</keyword>
<evidence type="ECO:0000313" key="9">
    <source>
        <dbReference type="EMBL" id="OGD86210.1"/>
    </source>
</evidence>
<comment type="catalytic activity">
    <reaction evidence="1 7">
        <text>dTDP-alpha-D-glucose = dTDP-4-dehydro-6-deoxy-alpha-D-glucose + H2O</text>
        <dbReference type="Rhea" id="RHEA:17221"/>
        <dbReference type="ChEBI" id="CHEBI:15377"/>
        <dbReference type="ChEBI" id="CHEBI:57477"/>
        <dbReference type="ChEBI" id="CHEBI:57649"/>
        <dbReference type="EC" id="4.2.1.46"/>
    </reaction>
</comment>
<dbReference type="CDD" id="cd05246">
    <property type="entry name" value="dTDP_GD_SDR_e"/>
    <property type="match status" value="1"/>
</dbReference>
<feature type="domain" description="NAD(P)-binding" evidence="8">
    <location>
        <begin position="4"/>
        <end position="305"/>
    </location>
</feature>
<reference evidence="9 10" key="1">
    <citation type="journal article" date="2016" name="Nat. Commun.">
        <title>Thousands of microbial genomes shed light on interconnected biogeochemical processes in an aquifer system.</title>
        <authorList>
            <person name="Anantharaman K."/>
            <person name="Brown C.T."/>
            <person name="Hug L.A."/>
            <person name="Sharon I."/>
            <person name="Castelle C.J."/>
            <person name="Probst A.J."/>
            <person name="Thomas B.C."/>
            <person name="Singh A."/>
            <person name="Wilkins M.J."/>
            <person name="Karaoz U."/>
            <person name="Brodie E.L."/>
            <person name="Williams K.H."/>
            <person name="Hubbard S.S."/>
            <person name="Banfield J.F."/>
        </authorList>
    </citation>
    <scope>NUCLEOTIDE SEQUENCE [LARGE SCALE GENOMIC DNA]</scope>
</reference>
<evidence type="ECO:0000313" key="10">
    <source>
        <dbReference type="Proteomes" id="UP000176628"/>
    </source>
</evidence>
<evidence type="ECO:0000256" key="6">
    <source>
        <dbReference type="ARBA" id="ARBA00023239"/>
    </source>
</evidence>
<dbReference type="PANTHER" id="PTHR43000">
    <property type="entry name" value="DTDP-D-GLUCOSE 4,6-DEHYDRATASE-RELATED"/>
    <property type="match status" value="1"/>
</dbReference>
<comment type="caution">
    <text evidence="9">The sequence shown here is derived from an EMBL/GenBank/DDBJ whole genome shotgun (WGS) entry which is preliminary data.</text>
</comment>
<name>A0A1F5G2W6_9BACT</name>
<sequence length="336" mass="38241">MKILITGGAGFIGSNFIHYWLKNHPKDEIINLDKLTYAGNLENLAPVKNNPNYKFVKGDICDAKIVNKTIKGVDVVVHFAAESHVDRSILGPAIFIQTNVVGTQVLLDAASEAKIKRFHHISTDEVWGALKLNSPEKFTEETIYNPRSPYAASKAAADHLVRAYYHTYSLPITISNCSNNFGPYQFPEKIISLAITNVLEGKKIPIYGDGLYVRDWIYVEDHCRGIELILEKGKVGETYLIGADNELANIDLAKKILKILGKANSFIEYVKDRPGHDRKYAIDATKIKKELGFQPMFDFEDALRSTIKWYKNNQTWWRKIRTGEYLNYYEKQYGRA</sequence>
<dbReference type="InterPro" id="IPR036291">
    <property type="entry name" value="NAD(P)-bd_dom_sf"/>
</dbReference>
<evidence type="ECO:0000256" key="4">
    <source>
        <dbReference type="ARBA" id="ARBA00011990"/>
    </source>
</evidence>
<evidence type="ECO:0000256" key="3">
    <source>
        <dbReference type="ARBA" id="ARBA00008178"/>
    </source>
</evidence>
<evidence type="ECO:0000256" key="1">
    <source>
        <dbReference type="ARBA" id="ARBA00001539"/>
    </source>
</evidence>
<dbReference type="NCBIfam" id="TIGR01181">
    <property type="entry name" value="dTDP_gluc_dehyt"/>
    <property type="match status" value="1"/>
</dbReference>
<organism evidence="9 10">
    <name type="scientific">Candidatus Curtissbacteria bacterium RBG_16_39_7</name>
    <dbReference type="NCBI Taxonomy" id="1797707"/>
    <lineage>
        <taxon>Bacteria</taxon>
        <taxon>Candidatus Curtissiibacteriota</taxon>
    </lineage>
</organism>
<dbReference type="GO" id="GO:0008460">
    <property type="term" value="F:dTDP-glucose 4,6-dehydratase activity"/>
    <property type="evidence" value="ECO:0007669"/>
    <property type="project" value="UniProtKB-EC"/>
</dbReference>
<comment type="cofactor">
    <cofactor evidence="2 7">
        <name>NAD(+)</name>
        <dbReference type="ChEBI" id="CHEBI:57540"/>
    </cofactor>
</comment>
<dbReference type="InterPro" id="IPR016040">
    <property type="entry name" value="NAD(P)-bd_dom"/>
</dbReference>
<evidence type="ECO:0000259" key="8">
    <source>
        <dbReference type="Pfam" id="PF16363"/>
    </source>
</evidence>
<evidence type="ECO:0000256" key="2">
    <source>
        <dbReference type="ARBA" id="ARBA00001911"/>
    </source>
</evidence>
<accession>A0A1F5G2W6</accession>
<proteinExistence type="inferred from homology"/>
<dbReference type="Gene3D" id="3.40.50.720">
    <property type="entry name" value="NAD(P)-binding Rossmann-like Domain"/>
    <property type="match status" value="1"/>
</dbReference>
<dbReference type="FunFam" id="3.40.50.720:FF:000304">
    <property type="entry name" value="UDP-glucose 4,6-dehydratase"/>
    <property type="match status" value="1"/>
</dbReference>
<dbReference type="EMBL" id="MFAV01000027">
    <property type="protein sequence ID" value="OGD86210.1"/>
    <property type="molecule type" value="Genomic_DNA"/>
</dbReference>
<protein>
    <recommendedName>
        <fullName evidence="4 7">dTDP-glucose 4,6-dehydratase</fullName>
        <ecNumber evidence="4 7">4.2.1.46</ecNumber>
    </recommendedName>
</protein>
<dbReference type="Gene3D" id="3.90.25.10">
    <property type="entry name" value="UDP-galactose 4-epimerase, domain 1"/>
    <property type="match status" value="1"/>
</dbReference>